<dbReference type="PRINTS" id="PR00205">
    <property type="entry name" value="CADHERIN"/>
</dbReference>
<feature type="domain" description="Cadherin" evidence="15">
    <location>
        <begin position="1184"/>
        <end position="1288"/>
    </location>
</feature>
<feature type="domain" description="Cadherin" evidence="15">
    <location>
        <begin position="1082"/>
        <end position="1183"/>
    </location>
</feature>
<reference evidence="16" key="1">
    <citation type="submission" date="2021-04" db="EMBL/GenBank/DDBJ databases">
        <authorList>
            <consortium name="Molecular Ecology Group"/>
        </authorList>
    </citation>
    <scope>NUCLEOTIDE SEQUENCE</scope>
</reference>
<evidence type="ECO:0000313" key="16">
    <source>
        <dbReference type="EMBL" id="CAG5115641.1"/>
    </source>
</evidence>
<dbReference type="FunFam" id="2.60.40.60:FF:000033">
    <property type="entry name" value="FAT atypical cadherin 1"/>
    <property type="match status" value="1"/>
</dbReference>
<dbReference type="FunFam" id="2.60.40.60:FF:000015">
    <property type="entry name" value="FAT atypical cadherin 1"/>
    <property type="match status" value="2"/>
</dbReference>
<keyword evidence="8 14" id="KW-1133">Transmembrane helix</keyword>
<feature type="region of interest" description="Disordered" evidence="13">
    <location>
        <begin position="2307"/>
        <end position="2339"/>
    </location>
</feature>
<organism evidence="16 17">
    <name type="scientific">Candidula unifasciata</name>
    <dbReference type="NCBI Taxonomy" id="100452"/>
    <lineage>
        <taxon>Eukaryota</taxon>
        <taxon>Metazoa</taxon>
        <taxon>Spiralia</taxon>
        <taxon>Lophotrochozoa</taxon>
        <taxon>Mollusca</taxon>
        <taxon>Gastropoda</taxon>
        <taxon>Heterobranchia</taxon>
        <taxon>Euthyneura</taxon>
        <taxon>Panpulmonata</taxon>
        <taxon>Eupulmonata</taxon>
        <taxon>Stylommatophora</taxon>
        <taxon>Helicina</taxon>
        <taxon>Helicoidea</taxon>
        <taxon>Geomitridae</taxon>
        <taxon>Candidula</taxon>
    </lineage>
</organism>
<evidence type="ECO:0000256" key="9">
    <source>
        <dbReference type="ARBA" id="ARBA00023136"/>
    </source>
</evidence>
<dbReference type="CDD" id="cd11304">
    <property type="entry name" value="Cadherin_repeat"/>
    <property type="match status" value="17"/>
</dbReference>
<keyword evidence="3 14" id="KW-0812">Transmembrane</keyword>
<dbReference type="GO" id="GO:0005509">
    <property type="term" value="F:calcium ion binding"/>
    <property type="evidence" value="ECO:0007669"/>
    <property type="project" value="UniProtKB-UniRule"/>
</dbReference>
<accession>A0A8S3YJL4</accession>
<feature type="domain" description="Cadherin" evidence="15">
    <location>
        <begin position="1011"/>
        <end position="1082"/>
    </location>
</feature>
<dbReference type="EMBL" id="CAJHNH020000144">
    <property type="protein sequence ID" value="CAG5115641.1"/>
    <property type="molecule type" value="Genomic_DNA"/>
</dbReference>
<keyword evidence="7" id="KW-0130">Cell adhesion</keyword>
<feature type="compositionally biased region" description="Low complexity" evidence="13">
    <location>
        <begin position="2411"/>
        <end position="2426"/>
    </location>
</feature>
<dbReference type="PROSITE" id="PS00232">
    <property type="entry name" value="CADHERIN_1"/>
    <property type="match status" value="10"/>
</dbReference>
<dbReference type="Proteomes" id="UP000678393">
    <property type="component" value="Unassembled WGS sequence"/>
</dbReference>
<evidence type="ECO:0000256" key="2">
    <source>
        <dbReference type="ARBA" id="ARBA00022536"/>
    </source>
</evidence>
<feature type="compositionally biased region" description="Low complexity" evidence="13">
    <location>
        <begin position="2192"/>
        <end position="2203"/>
    </location>
</feature>
<comment type="subcellular location">
    <subcellularLocation>
        <location evidence="1">Membrane</location>
        <topology evidence="1">Single-pass membrane protein</topology>
    </subcellularLocation>
</comment>
<feature type="domain" description="Cadherin" evidence="15">
    <location>
        <begin position="470"/>
        <end position="572"/>
    </location>
</feature>
<feature type="domain" description="Cadherin" evidence="15">
    <location>
        <begin position="1688"/>
        <end position="1799"/>
    </location>
</feature>
<feature type="domain" description="Cadherin" evidence="15">
    <location>
        <begin position="574"/>
        <end position="682"/>
    </location>
</feature>
<feature type="compositionally biased region" description="Polar residues" evidence="13">
    <location>
        <begin position="2440"/>
        <end position="2453"/>
    </location>
</feature>
<gene>
    <name evidence="16" type="ORF">CUNI_LOCUS1199</name>
</gene>
<dbReference type="SMART" id="SM00112">
    <property type="entry name" value="CA"/>
    <property type="match status" value="18"/>
</dbReference>
<evidence type="ECO:0000256" key="5">
    <source>
        <dbReference type="ARBA" id="ARBA00022737"/>
    </source>
</evidence>
<dbReference type="InterPro" id="IPR002126">
    <property type="entry name" value="Cadherin-like_dom"/>
</dbReference>
<dbReference type="FunFam" id="2.60.40.60:FF:000058">
    <property type="entry name" value="FAT atypical cadherin 3"/>
    <property type="match status" value="1"/>
</dbReference>
<feature type="compositionally biased region" description="Basic residues" evidence="13">
    <location>
        <begin position="2384"/>
        <end position="2398"/>
    </location>
</feature>
<dbReference type="GO" id="GO:0007156">
    <property type="term" value="P:homophilic cell adhesion via plasma membrane adhesion molecules"/>
    <property type="evidence" value="ECO:0007669"/>
    <property type="project" value="InterPro"/>
</dbReference>
<sequence>VSATDPECGTNSPVTYKMARMQAPPREFKVNPTTGEVCVQSELDYEVASSYQFQVEATDTDGLSTQAVVQVEITDFNDNQPRFEPREYPINVLLGSPPAQLVTVQARDRDSGLIGTGAISVKRSLPEGMYTLKVLATDGGGLTSPDPGLVTVSVISGNVHPPIFTPTMFNFTISEDVPVGKMVGQVQANMDDTGGNMEISYSSLFQTLDWFNIDNRTGSIFTKSKLDRETSPFVVISIQAKAGFPPVYAVAQVNVTILDVNDNEPIFPATTLQVLPLYVARAHDKDTGNNGTIRYRLHNEPSDTFTINEQTGQLNLTRQLDYERHREYLLLVVAEDLGTPVRLSSNMTLTVKVKDINDNPPKFDRAVYDFSVAENVPIGQPIDRVIATDDDSEHNKRISFSLKNNRYDSVFGISPIEGIIWTRDVLDRELREMYELVVEAVDHGSPAPMTATAQIRILVTDVNDNDPVFTREEYRFSIRENLESSSLVGQVVAHDKDSGKNGQLQFFFAGPQTNFTINSVNGEIRTQVSLDREVIAEHVITVYVSDKGDNPRTAVTKVKIKVKDDNDNDPTFQRQGPVSVSIAENRPKGTDAVTLVAVDPDEGDNGLVSYFFDKDRSEAAALASFEIHPRSGLVSTREVLDYETQTIYHLTVVARDNGKQFRQNSQSLTISVLDTNDQAPLFHARDIHFDCVENVSIGTVVGQVKATDKDSGENGKVNYYLVGGNVFSCFSVDRVSGIIITVREVDFEEASSHFLSIQAIDSSTALPRSSNISVTIDVIDINDNAPVFEQDPVIIRTVAENTPRNHIVHKFNARDKDSGINGTVRYSIETYSGQEDKLGPYFDINRETGEMFVVGIIDFEKVDQISVIVKAEDACPFKNHVQHSLMTTIVFVTDVNDNPPAFESTSNLVVSEEEAIGYMILAIVAVDPDSNIDASGNNVVKYQIVSGNEDGKFILGSDTGYLSISDALDHEKQTNYSLNISAEDSGMPRMVSYQQLQIKVTDTNDNAPVFNKSVYQANVSENSAPQTPIIKIQALDADTGDNGALTYQIPNGIAGNMFTVDAQTGVLSTKVALDREVKDSYTNKLYVVQIPENRGQTSVLTLAASDRDLGENARITYAITDGNDGNFSIDPHHGDITTEPLDRETRSTYNLTITASDHGTNSQSATTIVIVTVLDENDNSPVFSELAYNTSVPENTKEGSVLLKVSANDPDLEQNGQVMYSLGNNTDGVFEINSTTGEITTSGVFDREKVANYSFLVVASDNGVFGPRNSTSHVFITITDINDNPPAFALVPYTVSLSPDPDFGSNGLIEYTLQANTGSNDIMQNNCVSCACSGVIEITVGTGDSNILQFSQPEYSVQIPENFGRGNSVINITASFVSASQPSQSTVYSFANGNENKAFRISNRTVKVSNFCMTGPFNVTVHTFSEIVILYNHALHSITLGRDVGYTVVTDGKPDHVRTTWLDIYVDDENDNPPVFSQSNYEVALPEQTGPQQSVITILASDADSGRNAKITYSMAPTAIDSFYINSQTGTIYTNRTIAFTSGQSIIQLVVVAKDNGTVVQSSMVSVHIQITDVNKFTPRFLGPPKYVAHIRESAQRGSEVLQVSAVDEDNSHRGDNINYTIIGPGSEIFLIRQRTGNIFVNGAIDFEVKKQYDLTAVATDRGIPPKNSSIAVTIFVDDENDNPPVYLEDKYSITLEENAEALKVFLFVNATDADSGVNAAIKYSITSGNSEGIFLNPHNEGGLMIMEGMHLDYESHQSHRLIIRAVDCNGCPPTTPRLSSFVTVDIIVTDVNEFKPRFPVKHYLEDILEGSEVGSVVFRMGLVTYSLMNEYDFDKFSIDTLTGEVSSKYVFDYEAEKALHLYNLTIIATDGGQYYDMADVTVRVVDRDEYDPVLAAEQYTFEVPGSAKAGHFIGQISASDRDGGEAGRLVYSFLEASEYFGINPFTGNISVIVTLHEDPPRPRQGTRQKRTLTTDQEILTIMVSSGQTGSRRDTAQCVITIDRLCPNCAAPLGSIVDKSDVEGGVLAGIILACIIVVVLIVLGILFLVYRRNNTGKSVPNYSSDSTLDLEPPPQLPYDRSGYADIIRINCPPANNQLVSDVSDQSHNSASSGRGSAEAEEEDEEISRINSNSFLHSSQAFRQKAMPDSGIQHDDETLSEPAVQTHQEYLANLGIDSSKIGKVKPVIRNNNIYSNSNNNSNNNKKLGRSAESMHQFSDEGGGEGGVDTDLEKLTDLETDDEAATLEVRTQGMSFHEPETHNLGSLSNVVNTEEVNGGSYNWDYLIDWGPQYQPLAHVFSEIAKLKDESVTPKKQPIKTVPQRQYSSSLKQPQVRTVPPPIITNAPPLSVPLTTNQNSDSLTYPHHSHAVRGNSHQLQHQGHQPQAHHHGLFHHNHSHHPSNVQQQMPKTSHIPQHHQLAQHPPAAHSSQMFSPHLCPFPNTRSPQQVRHQQFHTPRMGIHPHIHPPPPLLPPPPIPQQQTSSSGSRSHPNSTHASTMNISLPSLPRSPISYESSLTSAVMTPSLTPSLSPLATRSPSISPVVSSGHNTPGKSSSRQNLTQRSSKAQSMSSGSEREFTI</sequence>
<evidence type="ECO:0000313" key="17">
    <source>
        <dbReference type="Proteomes" id="UP000678393"/>
    </source>
</evidence>
<name>A0A8S3YJL4_9EUPU</name>
<feature type="compositionally biased region" description="Polar residues" evidence="13">
    <location>
        <begin position="2399"/>
        <end position="2408"/>
    </location>
</feature>
<dbReference type="InterPro" id="IPR020894">
    <property type="entry name" value="Cadherin_CS"/>
</dbReference>
<dbReference type="FunFam" id="2.60.40.60:FF:000039">
    <property type="entry name" value="FAT atypical cadherin 3"/>
    <property type="match status" value="1"/>
</dbReference>
<feature type="domain" description="Cadherin" evidence="15">
    <location>
        <begin position="1896"/>
        <end position="2014"/>
    </location>
</feature>
<feature type="compositionally biased region" description="Polar residues" evidence="13">
    <location>
        <begin position="2098"/>
        <end position="2107"/>
    </location>
</feature>
<feature type="compositionally biased region" description="Polar residues" evidence="13">
    <location>
        <begin position="2527"/>
        <end position="2571"/>
    </location>
</feature>
<keyword evidence="5" id="KW-0677">Repeat</keyword>
<dbReference type="InterPro" id="IPR015919">
    <property type="entry name" value="Cadherin-like_sf"/>
</dbReference>
<evidence type="ECO:0000256" key="10">
    <source>
        <dbReference type="ARBA" id="ARBA00023157"/>
    </source>
</evidence>
<keyword evidence="17" id="KW-1185">Reference proteome</keyword>
<feature type="transmembrane region" description="Helical" evidence="14">
    <location>
        <begin position="2026"/>
        <end position="2050"/>
    </location>
</feature>
<keyword evidence="2" id="KW-0245">EGF-like domain</keyword>
<evidence type="ECO:0000256" key="8">
    <source>
        <dbReference type="ARBA" id="ARBA00022989"/>
    </source>
</evidence>
<feature type="domain" description="Cadherin" evidence="15">
    <location>
        <begin position="1351"/>
        <end position="1476"/>
    </location>
</feature>
<feature type="compositionally biased region" description="Pro residues" evidence="13">
    <location>
        <begin position="2464"/>
        <end position="2476"/>
    </location>
</feature>
<keyword evidence="10" id="KW-1015">Disulfide bond</keyword>
<feature type="domain" description="Cadherin" evidence="15">
    <location>
        <begin position="1477"/>
        <end position="1581"/>
    </location>
</feature>
<keyword evidence="11" id="KW-0325">Glycoprotein</keyword>
<feature type="domain" description="Cadherin" evidence="15">
    <location>
        <begin position="165"/>
        <end position="267"/>
    </location>
</feature>
<dbReference type="Pfam" id="PF00028">
    <property type="entry name" value="Cadherin"/>
    <property type="match status" value="16"/>
</dbReference>
<evidence type="ECO:0000256" key="12">
    <source>
        <dbReference type="PROSITE-ProRule" id="PRU00043"/>
    </source>
</evidence>
<feature type="domain" description="Cadherin" evidence="15">
    <location>
        <begin position="797"/>
        <end position="902"/>
    </location>
</feature>
<evidence type="ECO:0000256" key="4">
    <source>
        <dbReference type="ARBA" id="ARBA00022729"/>
    </source>
</evidence>
<feature type="region of interest" description="Disordered" evidence="13">
    <location>
        <begin position="2353"/>
        <end position="2505"/>
    </location>
</feature>
<evidence type="ECO:0000256" key="14">
    <source>
        <dbReference type="SAM" id="Phobius"/>
    </source>
</evidence>
<evidence type="ECO:0000256" key="13">
    <source>
        <dbReference type="SAM" id="MobiDB-lite"/>
    </source>
</evidence>
<evidence type="ECO:0000256" key="11">
    <source>
        <dbReference type="ARBA" id="ARBA00023180"/>
    </source>
</evidence>
<feature type="domain" description="Cadherin" evidence="15">
    <location>
        <begin position="108"/>
        <end position="164"/>
    </location>
</feature>
<dbReference type="OrthoDB" id="6252479at2759"/>
<evidence type="ECO:0000256" key="3">
    <source>
        <dbReference type="ARBA" id="ARBA00022692"/>
    </source>
</evidence>
<dbReference type="FunFam" id="2.60.40.60:FF:000020">
    <property type="entry name" value="Dachsous cadherin-related 1b"/>
    <property type="match status" value="6"/>
</dbReference>
<proteinExistence type="predicted"/>
<evidence type="ECO:0000256" key="7">
    <source>
        <dbReference type="ARBA" id="ARBA00022889"/>
    </source>
</evidence>
<dbReference type="PANTHER" id="PTHR24026">
    <property type="entry name" value="FAT ATYPICAL CADHERIN-RELATED"/>
    <property type="match status" value="1"/>
</dbReference>
<dbReference type="GO" id="GO:0005886">
    <property type="term" value="C:plasma membrane"/>
    <property type="evidence" value="ECO:0007669"/>
    <property type="project" value="UniProtKB-SubCell"/>
</dbReference>
<feature type="region of interest" description="Disordered" evidence="13">
    <location>
        <begin position="2527"/>
        <end position="2578"/>
    </location>
</feature>
<dbReference type="FunFam" id="2.60.40.60:FF:000092">
    <property type="entry name" value="Protocadherin 8"/>
    <property type="match status" value="2"/>
</dbReference>
<feature type="compositionally biased region" description="Polar residues" evidence="13">
    <location>
        <begin position="2480"/>
        <end position="2498"/>
    </location>
</feature>
<feature type="domain" description="Cadherin" evidence="15">
    <location>
        <begin position="1"/>
        <end position="83"/>
    </location>
</feature>
<evidence type="ECO:0000256" key="6">
    <source>
        <dbReference type="ARBA" id="ARBA00022837"/>
    </source>
</evidence>
<feature type="region of interest" description="Disordered" evidence="13">
    <location>
        <begin position="2098"/>
        <end position="2127"/>
    </location>
</feature>
<feature type="domain" description="Cadherin" evidence="15">
    <location>
        <begin position="364"/>
        <end position="469"/>
    </location>
</feature>
<feature type="non-terminal residue" evidence="16">
    <location>
        <position position="2578"/>
    </location>
</feature>
<feature type="domain" description="Cadherin" evidence="15">
    <location>
        <begin position="1583"/>
        <end position="1687"/>
    </location>
</feature>
<evidence type="ECO:0000259" key="15">
    <source>
        <dbReference type="PROSITE" id="PS50268"/>
    </source>
</evidence>
<keyword evidence="9 14" id="KW-0472">Membrane</keyword>
<dbReference type="Gene3D" id="2.60.40.60">
    <property type="entry name" value="Cadherins"/>
    <property type="match status" value="19"/>
</dbReference>
<keyword evidence="4" id="KW-0732">Signal</keyword>
<keyword evidence="6 12" id="KW-0106">Calcium</keyword>
<comment type="caution">
    <text evidence="16">The sequence shown here is derived from an EMBL/GenBank/DDBJ whole genome shotgun (WGS) entry which is preliminary data.</text>
</comment>
<feature type="domain" description="Cadherin" evidence="15">
    <location>
        <begin position="902"/>
        <end position="1010"/>
    </location>
</feature>
<feature type="domain" description="Cadherin" evidence="15">
    <location>
        <begin position="693"/>
        <end position="788"/>
    </location>
</feature>
<evidence type="ECO:0000256" key="1">
    <source>
        <dbReference type="ARBA" id="ARBA00004167"/>
    </source>
</evidence>
<dbReference type="FunFam" id="2.60.40.60:FF:000134">
    <property type="entry name" value="protocadherin Fat 4"/>
    <property type="match status" value="1"/>
</dbReference>
<feature type="compositionally biased region" description="Low complexity" evidence="13">
    <location>
        <begin position="2374"/>
        <end position="2383"/>
    </location>
</feature>
<feature type="compositionally biased region" description="Polar residues" evidence="13">
    <location>
        <begin position="2320"/>
        <end position="2333"/>
    </location>
</feature>
<dbReference type="PROSITE" id="PS50268">
    <property type="entry name" value="CADHERIN_2"/>
    <property type="match status" value="19"/>
</dbReference>
<dbReference type="PANTHER" id="PTHR24026:SF133">
    <property type="entry name" value="CADHERIN-RELATED FAMILY MEMBER 2"/>
    <property type="match status" value="1"/>
</dbReference>
<dbReference type="SUPFAM" id="SSF49313">
    <property type="entry name" value="Cadherin-like"/>
    <property type="match status" value="18"/>
</dbReference>
<feature type="domain" description="Cadherin" evidence="15">
    <location>
        <begin position="282"/>
        <end position="363"/>
    </location>
</feature>
<feature type="domain" description="Cadherin" evidence="15">
    <location>
        <begin position="1824"/>
        <end position="1895"/>
    </location>
</feature>
<protein>
    <recommendedName>
        <fullName evidence="15">Cadherin domain-containing protein</fullName>
    </recommendedName>
</protein>
<feature type="region of interest" description="Disordered" evidence="13">
    <location>
        <begin position="2192"/>
        <end position="2228"/>
    </location>
</feature>